<reference evidence="1 2" key="2">
    <citation type="journal article" date="2015" name="Eukaryot. Cell">
        <title>Asexual propagation of a virulent clone complex in a human and feline outbreak of sporotrichosis.</title>
        <authorList>
            <person name="Teixeira Mde M."/>
            <person name="Rodrigues A.M."/>
            <person name="Tsui C.K."/>
            <person name="de Almeida L.G."/>
            <person name="Van Diepeningen A.D."/>
            <person name="van den Ende B.G."/>
            <person name="Fernandes G.F."/>
            <person name="Kano R."/>
            <person name="Hamelin R.C."/>
            <person name="Lopes-Bezerra L.M."/>
            <person name="Vasconcelos A.T."/>
            <person name="de Hoog S."/>
            <person name="de Camargo Z.P."/>
            <person name="Felipe M.S."/>
        </authorList>
    </citation>
    <scope>NUCLEOTIDE SEQUENCE [LARGE SCALE GENOMIC DNA]</scope>
    <source>
        <strain evidence="1 2">1099-18</strain>
    </source>
</reference>
<comment type="caution">
    <text evidence="1">The sequence shown here is derived from an EMBL/GenBank/DDBJ whole genome shotgun (WGS) entry which is preliminary data.</text>
</comment>
<evidence type="ECO:0000313" key="2">
    <source>
        <dbReference type="Proteomes" id="UP000033710"/>
    </source>
</evidence>
<dbReference type="Proteomes" id="UP000033710">
    <property type="component" value="Unassembled WGS sequence"/>
</dbReference>
<dbReference type="VEuPathDB" id="FungiDB:SPSK_01335"/>
<sequence length="80" mass="9107">MLLYKEARIALPFKRTSPRRQSNETNAETNKPMRWCLTEAAVKLVERGARLLSGTRDTVLVFLHSCFLLFVLLDRAGLTA</sequence>
<accession>A0A0F2LY03</accession>
<dbReference type="EMBL" id="AXCR01000011">
    <property type="protein sequence ID" value="KJR81370.1"/>
    <property type="molecule type" value="Genomic_DNA"/>
</dbReference>
<protein>
    <submittedName>
        <fullName evidence="1">Uncharacterized protein</fullName>
    </submittedName>
</protein>
<reference evidence="1 2" key="1">
    <citation type="journal article" date="2014" name="BMC Genomics">
        <title>Comparative genomics of the major fungal agents of human and animal Sporotrichosis: Sporothrix schenckii and Sporothrix brasiliensis.</title>
        <authorList>
            <person name="Teixeira M.M."/>
            <person name="de Almeida L.G."/>
            <person name="Kubitschek-Barreira P."/>
            <person name="Alves F.L."/>
            <person name="Kioshima E.S."/>
            <person name="Abadio A.K."/>
            <person name="Fernandes L."/>
            <person name="Derengowski L.S."/>
            <person name="Ferreira K.S."/>
            <person name="Souza R.C."/>
            <person name="Ruiz J.C."/>
            <person name="de Andrade N.C."/>
            <person name="Paes H.C."/>
            <person name="Nicola A.M."/>
            <person name="Albuquerque P."/>
            <person name="Gerber A.L."/>
            <person name="Martins V.P."/>
            <person name="Peconick L.D."/>
            <person name="Neto A.V."/>
            <person name="Chaucanez C.B."/>
            <person name="Silva P.A."/>
            <person name="Cunha O.L."/>
            <person name="de Oliveira F.F."/>
            <person name="dos Santos T.C."/>
            <person name="Barros A.L."/>
            <person name="Soares M.A."/>
            <person name="de Oliveira L.M."/>
            <person name="Marini M.M."/>
            <person name="Villalobos-Duno H."/>
            <person name="Cunha M.M."/>
            <person name="de Hoog S."/>
            <person name="da Silveira J.F."/>
            <person name="Henrissat B."/>
            <person name="Nino-Vega G.A."/>
            <person name="Cisalpino P.S."/>
            <person name="Mora-Montes H.M."/>
            <person name="Almeida S.R."/>
            <person name="Stajich J.E."/>
            <person name="Lopes-Bezerra L.M."/>
            <person name="Vasconcelos A.T."/>
            <person name="Felipe M.S."/>
        </authorList>
    </citation>
    <scope>NUCLEOTIDE SEQUENCE [LARGE SCALE GENOMIC DNA]</scope>
    <source>
        <strain evidence="1 2">1099-18</strain>
    </source>
</reference>
<organism evidence="1 2">
    <name type="scientific">Sporothrix schenckii 1099-18</name>
    <dbReference type="NCBI Taxonomy" id="1397361"/>
    <lineage>
        <taxon>Eukaryota</taxon>
        <taxon>Fungi</taxon>
        <taxon>Dikarya</taxon>
        <taxon>Ascomycota</taxon>
        <taxon>Pezizomycotina</taxon>
        <taxon>Sordariomycetes</taxon>
        <taxon>Sordariomycetidae</taxon>
        <taxon>Ophiostomatales</taxon>
        <taxon>Ophiostomataceae</taxon>
        <taxon>Sporothrix</taxon>
    </lineage>
</organism>
<gene>
    <name evidence="1" type="ORF">SPSK_01335</name>
</gene>
<proteinExistence type="predicted"/>
<dbReference type="AlphaFoldDB" id="A0A0F2LY03"/>
<name>A0A0F2LY03_SPOSC</name>
<evidence type="ECO:0000313" key="1">
    <source>
        <dbReference type="EMBL" id="KJR81370.1"/>
    </source>
</evidence>
<dbReference type="RefSeq" id="XP_016584046.1">
    <property type="nucleotide sequence ID" value="XM_016728262.1"/>
</dbReference>
<dbReference type="GeneID" id="27663539"/>
<dbReference type="KEGG" id="ssck:SPSK_01335"/>